<feature type="region of interest" description="Disordered" evidence="1">
    <location>
        <begin position="457"/>
        <end position="481"/>
    </location>
</feature>
<feature type="compositionally biased region" description="Basic and acidic residues" evidence="1">
    <location>
        <begin position="469"/>
        <end position="481"/>
    </location>
</feature>
<evidence type="ECO:0000313" key="2">
    <source>
        <dbReference type="EMBL" id="MCF1751927.1"/>
    </source>
</evidence>
<gene>
    <name evidence="2" type="ORF">L0U89_12705</name>
</gene>
<comment type="caution">
    <text evidence="2">The sequence shown here is derived from an EMBL/GenBank/DDBJ whole genome shotgun (WGS) entry which is preliminary data.</text>
</comment>
<sequence length="933" mass="103883">MQIPPSAQLDFRGTGIRLRSGGILTVTYYDNYQLLSGFAYEAPAGLTGYHDKSDQTHGLMTGKKVKDLGSSIFMTQVLYYDKHGRVIQEIAENHVGGLSRSSTKYDFENRPIETHVALTGMSSSQVLRGYTYHAAGPLRHISHKLNSGTPVNLAVHSYNDLGELIGKKFPMAENTYTYNIRGWLTNIGSPTTGLFKEVLHYNTGTNPQWNGNINRMDWWDRNGIERRYAYVYDKASRITTATYSVPTLSAENNRYNLSGISYDANGNIKAMTRGGQRTATTYGDIDQLTYAYPTNTTLGDYSNKLNRVNDALTSTGYTSKDFKSRSGGNYAYDNNGNQTANADKNIASISYNHLNLPKVITFTGTIGRIEYDYDAGGRKLRQRVYTNQTLSTTTDYVGDHVYVNGALDYILHEEGRIAIESAGVPVYEFFVKDHLGNVRQVLRPSDLTNLRLATMEQHNGETEESEFSQIRESRQTEPRHNITEGGSEVAWLNAARGRELGPSTGFEVYEGDSLDLSVHAKYERKTKRARASSLLPSGSGLPIPSDYGSMALTGGISPLLLYNLAEILASDLKSEPEPEAYMGYALYDADSNLYEKGKILLSKRSENKHEELREKLYIQKSGHAETFLVNETNEDVWFDNFRIESTPPLIVQETHYDPWGLELSGLGYQYGGIKVNKWLFQGQESIDDHGLNWSSFKWRNHQPEIGRFFNVDPLAEEFVHNSTYAFSENKVTSHIELEGLEAYPIHPSYGLNNVTETFRRAAVDFGKAIDQTYLSISTTYKQVVSTVKVNLGLMEVNSTTSVDVKNTASVSSNFADFLTPVQGSSGDLVSKNTSLFNFTTESTIESVTETNTKLSTNMVDIETSSTFSADLSNGNSNKSYEISIGKGGLSGFNRSESSNGKQTNTTGIKLLFDLNFTQSKFNLTVEAGKKDEK</sequence>
<evidence type="ECO:0000313" key="3">
    <source>
        <dbReference type="Proteomes" id="UP001201449"/>
    </source>
</evidence>
<protein>
    <recommendedName>
        <fullName evidence="4">RHS repeat-associated core domain-containing protein</fullName>
    </recommendedName>
</protein>
<organism evidence="2 3">
    <name type="scientific">Mariniradius sediminis</name>
    <dbReference type="NCBI Taxonomy" id="2909237"/>
    <lineage>
        <taxon>Bacteria</taxon>
        <taxon>Pseudomonadati</taxon>
        <taxon>Bacteroidota</taxon>
        <taxon>Cytophagia</taxon>
        <taxon>Cytophagales</taxon>
        <taxon>Cyclobacteriaceae</taxon>
        <taxon>Mariniradius</taxon>
    </lineage>
</organism>
<name>A0ABS9BW19_9BACT</name>
<evidence type="ECO:0000256" key="1">
    <source>
        <dbReference type="SAM" id="MobiDB-lite"/>
    </source>
</evidence>
<dbReference type="RefSeq" id="WP_234861867.1">
    <property type="nucleotide sequence ID" value="NZ_JAKEVZ010000009.1"/>
</dbReference>
<evidence type="ECO:0008006" key="4">
    <source>
        <dbReference type="Google" id="ProtNLM"/>
    </source>
</evidence>
<dbReference type="Proteomes" id="UP001201449">
    <property type="component" value="Unassembled WGS sequence"/>
</dbReference>
<dbReference type="EMBL" id="JAKEVZ010000009">
    <property type="protein sequence ID" value="MCF1751927.1"/>
    <property type="molecule type" value="Genomic_DNA"/>
</dbReference>
<dbReference type="Gene3D" id="2.180.10.10">
    <property type="entry name" value="RHS repeat-associated core"/>
    <property type="match status" value="2"/>
</dbReference>
<accession>A0ABS9BW19</accession>
<keyword evidence="3" id="KW-1185">Reference proteome</keyword>
<proteinExistence type="predicted"/>
<reference evidence="2 3" key="1">
    <citation type="submission" date="2022-01" db="EMBL/GenBank/DDBJ databases">
        <title>Mariniradius saccharolyticus sp. nov., isolated from sediment of a river.</title>
        <authorList>
            <person name="Liu H."/>
        </authorList>
    </citation>
    <scope>NUCLEOTIDE SEQUENCE [LARGE SCALE GENOMIC DNA]</scope>
    <source>
        <strain evidence="2 3">RY-2</strain>
    </source>
</reference>